<comment type="caution">
    <text evidence="1">The sequence shown here is derived from an EMBL/GenBank/DDBJ whole genome shotgun (WGS) entry which is preliminary data.</text>
</comment>
<keyword evidence="2" id="KW-1185">Reference proteome</keyword>
<protein>
    <submittedName>
        <fullName evidence="1">Uncharacterized protein</fullName>
    </submittedName>
</protein>
<evidence type="ECO:0000313" key="1">
    <source>
        <dbReference type="EMBL" id="KAF7266310.1"/>
    </source>
</evidence>
<dbReference type="EMBL" id="JAACXV010014549">
    <property type="protein sequence ID" value="KAF7266310.1"/>
    <property type="molecule type" value="Genomic_DNA"/>
</dbReference>
<dbReference type="AlphaFoldDB" id="A0A834M4A4"/>
<dbReference type="Proteomes" id="UP000625711">
    <property type="component" value="Unassembled WGS sequence"/>
</dbReference>
<evidence type="ECO:0000313" key="2">
    <source>
        <dbReference type="Proteomes" id="UP000625711"/>
    </source>
</evidence>
<proteinExistence type="predicted"/>
<name>A0A834M4A4_RHYFE</name>
<sequence length="152" mass="16969">MVIRKRFHLYSRPRPVALHLLATDGRVYAGWFPKTTPVETTNESGRRWGTFIAPLSTRPRRSNIGYVGHVPDRRLPSGAWLPGPPSDAASTSTIGRKIAGFNFFGSFSVSEFRFGALRESHAAAFVVFAYARHVDSLLQFVPSLYPVYTCSH</sequence>
<accession>A0A834M4A4</accession>
<organism evidence="1 2">
    <name type="scientific">Rhynchophorus ferrugineus</name>
    <name type="common">Red palm weevil</name>
    <name type="synonym">Curculio ferrugineus</name>
    <dbReference type="NCBI Taxonomy" id="354439"/>
    <lineage>
        <taxon>Eukaryota</taxon>
        <taxon>Metazoa</taxon>
        <taxon>Ecdysozoa</taxon>
        <taxon>Arthropoda</taxon>
        <taxon>Hexapoda</taxon>
        <taxon>Insecta</taxon>
        <taxon>Pterygota</taxon>
        <taxon>Neoptera</taxon>
        <taxon>Endopterygota</taxon>
        <taxon>Coleoptera</taxon>
        <taxon>Polyphaga</taxon>
        <taxon>Cucujiformia</taxon>
        <taxon>Curculionidae</taxon>
        <taxon>Dryophthorinae</taxon>
        <taxon>Rhynchophorus</taxon>
    </lineage>
</organism>
<reference evidence="1" key="1">
    <citation type="submission" date="2020-08" db="EMBL/GenBank/DDBJ databases">
        <title>Genome sequencing and assembly of the red palm weevil Rhynchophorus ferrugineus.</title>
        <authorList>
            <person name="Dias G.B."/>
            <person name="Bergman C.M."/>
            <person name="Manee M."/>
        </authorList>
    </citation>
    <scope>NUCLEOTIDE SEQUENCE</scope>
    <source>
        <strain evidence="1">AA-2017</strain>
        <tissue evidence="1">Whole larva</tissue>
    </source>
</reference>
<gene>
    <name evidence="1" type="ORF">GWI33_020338</name>
</gene>